<reference evidence="2 3" key="1">
    <citation type="submission" date="2021-01" db="EMBL/GenBank/DDBJ databases">
        <title>WGS of actinomycetes isolated from Thailand.</title>
        <authorList>
            <person name="Thawai C."/>
        </authorList>
    </citation>
    <scope>NUCLEOTIDE SEQUENCE [LARGE SCALE GENOMIC DNA]</scope>
    <source>
        <strain evidence="2 3">CA1R205</strain>
    </source>
</reference>
<accession>A0ABS1N9U7</accession>
<dbReference type="Proteomes" id="UP000634229">
    <property type="component" value="Unassembled WGS sequence"/>
</dbReference>
<dbReference type="EMBL" id="JAERRF010000004">
    <property type="protein sequence ID" value="MBL1096705.1"/>
    <property type="molecule type" value="Genomic_DNA"/>
</dbReference>
<organism evidence="2 3">
    <name type="scientific">Streptomyces coffeae</name>
    <dbReference type="NCBI Taxonomy" id="621382"/>
    <lineage>
        <taxon>Bacteria</taxon>
        <taxon>Bacillati</taxon>
        <taxon>Actinomycetota</taxon>
        <taxon>Actinomycetes</taxon>
        <taxon>Kitasatosporales</taxon>
        <taxon>Streptomycetaceae</taxon>
        <taxon>Streptomyces</taxon>
    </lineage>
</organism>
<protein>
    <submittedName>
        <fullName evidence="2">Uncharacterized protein</fullName>
    </submittedName>
</protein>
<evidence type="ECO:0000256" key="1">
    <source>
        <dbReference type="SAM" id="MobiDB-lite"/>
    </source>
</evidence>
<proteinExistence type="predicted"/>
<gene>
    <name evidence="2" type="ORF">JK363_08520</name>
</gene>
<evidence type="ECO:0000313" key="3">
    <source>
        <dbReference type="Proteomes" id="UP000634229"/>
    </source>
</evidence>
<evidence type="ECO:0000313" key="2">
    <source>
        <dbReference type="EMBL" id="MBL1096705.1"/>
    </source>
</evidence>
<sequence length="55" mass="6426">MERNRRVSHPVHPDHDVHPVPDNHDNHDIHDIHDEIEARLIALVEGRLSRDAADR</sequence>
<comment type="caution">
    <text evidence="2">The sequence shown here is derived from an EMBL/GenBank/DDBJ whole genome shotgun (WGS) entry which is preliminary data.</text>
</comment>
<name>A0ABS1N9U7_9ACTN</name>
<dbReference type="RefSeq" id="WP_201873379.1">
    <property type="nucleotide sequence ID" value="NZ_JAERRF010000004.1"/>
</dbReference>
<keyword evidence="3" id="KW-1185">Reference proteome</keyword>
<feature type="region of interest" description="Disordered" evidence="1">
    <location>
        <begin position="1"/>
        <end position="29"/>
    </location>
</feature>